<feature type="region of interest" description="Disordered" evidence="1">
    <location>
        <begin position="95"/>
        <end position="130"/>
    </location>
</feature>
<evidence type="ECO:0000313" key="6">
    <source>
        <dbReference type="Proteomes" id="UP000195871"/>
    </source>
</evidence>
<dbReference type="Proteomes" id="UP000249293">
    <property type="component" value="Chromosome 3"/>
</dbReference>
<dbReference type="VEuPathDB" id="FungiDB:C5L36_0C07490"/>
<dbReference type="GO" id="GO:0005634">
    <property type="term" value="C:nucleus"/>
    <property type="evidence" value="ECO:0007669"/>
    <property type="project" value="TreeGrafter"/>
</dbReference>
<dbReference type="GeneID" id="40384628"/>
<reference evidence="3" key="2">
    <citation type="submission" date="2014-08" db="EMBL/GenBank/DDBJ databases">
        <title>Exploiting Issatchenkia orientalis SD108 for Succinic Acid Production.</title>
        <authorList>
            <person name="Xiao H."/>
            <person name="Shao Z."/>
            <person name="Jiang Y."/>
            <person name="Dole S."/>
            <person name="Zhao H."/>
        </authorList>
    </citation>
    <scope>NUCLEOTIDE SEQUENCE [LARGE SCALE GENOMIC DNA]</scope>
    <source>
        <strain evidence="3">SD108</strain>
    </source>
</reference>
<evidence type="ECO:0000256" key="1">
    <source>
        <dbReference type="SAM" id="MobiDB-lite"/>
    </source>
</evidence>
<dbReference type="HOGENOM" id="CLU_510066_0_0_1"/>
<feature type="compositionally biased region" description="Polar residues" evidence="1">
    <location>
        <begin position="465"/>
        <end position="481"/>
    </location>
</feature>
<organism evidence="3 5">
    <name type="scientific">Pichia kudriavzevii</name>
    <name type="common">Yeast</name>
    <name type="synonym">Issatchenkia orientalis</name>
    <dbReference type="NCBI Taxonomy" id="4909"/>
    <lineage>
        <taxon>Eukaryota</taxon>
        <taxon>Fungi</taxon>
        <taxon>Dikarya</taxon>
        <taxon>Ascomycota</taxon>
        <taxon>Saccharomycotina</taxon>
        <taxon>Pichiomycetes</taxon>
        <taxon>Pichiales</taxon>
        <taxon>Pichiaceae</taxon>
        <taxon>Pichia</taxon>
    </lineage>
</organism>
<reference evidence="4 6" key="3">
    <citation type="submission" date="2017-05" db="EMBL/GenBank/DDBJ databases">
        <title>The Genome Sequence of Candida krusei Ckrusei653.</title>
        <authorList>
            <person name="Cuomo C."/>
            <person name="Forche A."/>
            <person name="Young S."/>
            <person name="Abouelleil A."/>
            <person name="Cao P."/>
            <person name="Chapman S."/>
            <person name="Cusick C."/>
            <person name="Shea T."/>
            <person name="Nusbaum C."/>
            <person name="Birren B."/>
        </authorList>
    </citation>
    <scope>NUCLEOTIDE SEQUENCE [LARGE SCALE GENOMIC DNA]</scope>
    <source>
        <strain evidence="4 6">Ckrusei653</strain>
    </source>
</reference>
<dbReference type="InterPro" id="IPR018818">
    <property type="entry name" value="Stb3"/>
</dbReference>
<proteinExistence type="predicted"/>
<dbReference type="EMBL" id="CP028775">
    <property type="protein sequence ID" value="AWU76833.1"/>
    <property type="molecule type" value="Genomic_DNA"/>
</dbReference>
<evidence type="ECO:0000313" key="4">
    <source>
        <dbReference type="EMBL" id="OUT24380.1"/>
    </source>
</evidence>
<evidence type="ECO:0000313" key="7">
    <source>
        <dbReference type="Proteomes" id="UP000249293"/>
    </source>
</evidence>
<feature type="compositionally biased region" description="Polar residues" evidence="1">
    <location>
        <begin position="340"/>
        <end position="349"/>
    </location>
</feature>
<evidence type="ECO:0000313" key="2">
    <source>
        <dbReference type="EMBL" id="AWU76833.1"/>
    </source>
</evidence>
<feature type="region of interest" description="Disordered" evidence="1">
    <location>
        <begin position="339"/>
        <end position="425"/>
    </location>
</feature>
<sequence>MTSPFQYEHPNAHMGHANHAAVPPKTVYNTASFTSGTATTTGNLTPKIHNLIHADNSNSQAEHFNSFVPLSGNSTVTPMPSTMVKNNSFETISKSPKEAKNYTSGVKHTKKTTKKKQANNEEKHLISTSSPEGIAAASEITPNRIASILIKEGPLPIRHLTAHLIEQVPAFGHLSLSKQRRLIMAALESGDLITGCVFEKIGWGQWEARLVSKDLVKTRIENSTPSTTISNINSSNTSIDAATDNIKEKIGSLSPPPSTGEFVTNDKKKLRSVSASVATTRRESITAHLNEYSALPTSPTLGPLGHFRKDLAHYGDIDEAIESSSSMSDDEEIEEHALNKVSNGTSFSRHSPDYDYSNTQTLYGGKQKGQNIRSPSVPSSRRPSFAGVLKPRKPRTSFNQQTLEAALDDAPMERRESRVSFSNSSNLSRQSFLRTIIPQRSNNLSSNSSHDRDDENAIVDDESESPTNSNEPRSEGSNSNYTDEEDWKSLGPSLLKRKGQHSSISTVFPSAFDPNNPKNNGKTTEELAAIALLDLKSV</sequence>
<dbReference type="Proteomes" id="UP000029867">
    <property type="component" value="Unassembled WGS sequence"/>
</dbReference>
<dbReference type="Proteomes" id="UP000195871">
    <property type="component" value="Unassembled WGS sequence"/>
</dbReference>
<dbReference type="KEGG" id="pkz:C5L36_0C07490"/>
<dbReference type="GO" id="GO:0000432">
    <property type="term" value="P:positive regulation of transcription from RNA polymerase II promoter by glucose"/>
    <property type="evidence" value="ECO:0007669"/>
    <property type="project" value="TreeGrafter"/>
</dbReference>
<accession>A0A099NYC8</accession>
<dbReference type="AlphaFoldDB" id="A0A099NYC8"/>
<keyword evidence="7" id="KW-1185">Reference proteome</keyword>
<evidence type="ECO:0000313" key="5">
    <source>
        <dbReference type="Proteomes" id="UP000029867"/>
    </source>
</evidence>
<gene>
    <name evidence="2" type="ORF">C5L36_0C07490</name>
    <name evidence="4" type="ORF">CAS74_000768</name>
    <name evidence="3" type="ORF">JL09_g3955</name>
</gene>
<feature type="region of interest" description="Disordered" evidence="1">
    <location>
        <begin position="438"/>
        <end position="523"/>
    </location>
</feature>
<dbReference type="EMBL" id="NHMM01000001">
    <property type="protein sequence ID" value="OUT24380.1"/>
    <property type="molecule type" value="Genomic_DNA"/>
</dbReference>
<feature type="compositionally biased region" description="Polar residues" evidence="1">
    <location>
        <begin position="356"/>
        <end position="372"/>
    </location>
</feature>
<dbReference type="OrthoDB" id="5391991at2759"/>
<dbReference type="EMBL" id="JQFK01000050">
    <property type="protein sequence ID" value="KGK36892.1"/>
    <property type="molecule type" value="Genomic_DNA"/>
</dbReference>
<feature type="compositionally biased region" description="Basic residues" evidence="1">
    <location>
        <begin position="107"/>
        <end position="117"/>
    </location>
</feature>
<evidence type="ECO:0000313" key="3">
    <source>
        <dbReference type="EMBL" id="KGK36892.1"/>
    </source>
</evidence>
<name>A0A099NYC8_PICKU</name>
<feature type="compositionally biased region" description="Low complexity" evidence="1">
    <location>
        <begin position="373"/>
        <end position="384"/>
    </location>
</feature>
<reference evidence="5" key="1">
    <citation type="journal article" date="2014" name="Microb. Cell Fact.">
        <title>Exploiting Issatchenkia orientalis SD108 for succinic acid production.</title>
        <authorList>
            <person name="Xiao H."/>
            <person name="Shao Z."/>
            <person name="Jiang Y."/>
            <person name="Dole S."/>
            <person name="Zhao H."/>
        </authorList>
    </citation>
    <scope>NUCLEOTIDE SEQUENCE [LARGE SCALE GENOMIC DNA]</scope>
    <source>
        <strain evidence="5">SD108</strain>
    </source>
</reference>
<reference evidence="2 7" key="4">
    <citation type="submission" date="2018-06" db="EMBL/GenBank/DDBJ databases">
        <title>Population genomics shows no distinction between pathogenic Candida krusei and environmental Pichia kudriavzevii: One species, four names.</title>
        <authorList>
            <person name="Douglass A.P."/>
            <person name="Offei B."/>
            <person name="Braun-Galleani S."/>
            <person name="Coughlan A.Y."/>
            <person name="Martos A."/>
            <person name="Ortiz-Merino R.A."/>
            <person name="Byrne K.P."/>
            <person name="Wolfe K.H."/>
        </authorList>
    </citation>
    <scope>NUCLEOTIDE SEQUENCE [LARGE SCALE GENOMIC DNA]</scope>
    <source>
        <strain evidence="2 7">CBS573</strain>
    </source>
</reference>
<dbReference type="eggNOG" id="ENOG502QW7S">
    <property type="taxonomic scope" value="Eukaryota"/>
</dbReference>
<protein>
    <recommendedName>
        <fullName evidence="8">Protein STB3</fullName>
    </recommendedName>
</protein>
<dbReference type="PANTHER" id="PTHR28164">
    <property type="entry name" value="PROTEIN STB3"/>
    <property type="match status" value="1"/>
</dbReference>
<dbReference type="STRING" id="4909.A0A099NYC8"/>
<feature type="compositionally biased region" description="Polar residues" evidence="1">
    <location>
        <begin position="438"/>
        <end position="448"/>
    </location>
</feature>
<dbReference type="GO" id="GO:0043565">
    <property type="term" value="F:sequence-specific DNA binding"/>
    <property type="evidence" value="ECO:0007669"/>
    <property type="project" value="TreeGrafter"/>
</dbReference>
<dbReference type="PANTHER" id="PTHR28164:SF1">
    <property type="entry name" value="PROTEIN STB3"/>
    <property type="match status" value="1"/>
</dbReference>
<dbReference type="RefSeq" id="XP_029322310.1">
    <property type="nucleotide sequence ID" value="XM_029466450.1"/>
</dbReference>
<dbReference type="Pfam" id="PF10330">
    <property type="entry name" value="Stb3"/>
    <property type="match status" value="1"/>
</dbReference>
<evidence type="ECO:0008006" key="8">
    <source>
        <dbReference type="Google" id="ProtNLM"/>
    </source>
</evidence>